<dbReference type="Pfam" id="PF00201">
    <property type="entry name" value="UDPGT"/>
    <property type="match status" value="1"/>
</dbReference>
<dbReference type="PANTHER" id="PTHR48050">
    <property type="entry name" value="STEROL 3-BETA-GLUCOSYLTRANSFERASE"/>
    <property type="match status" value="1"/>
</dbReference>
<reference evidence="4 5" key="1">
    <citation type="submission" date="2020-11" db="EMBL/GenBank/DDBJ databases">
        <title>Taxonomic evaluation of the Bacillus sporothermodurans group of bacteria based on whole genome sequences.</title>
        <authorList>
            <person name="Fiedler G."/>
            <person name="Herbstmann A.-D."/>
            <person name="Doll E."/>
            <person name="Wenning M."/>
            <person name="Brinks E."/>
            <person name="Kabisch J."/>
            <person name="Breitenwieser F."/>
            <person name="Lappann M."/>
            <person name="Boehnlein C."/>
            <person name="Franz C."/>
        </authorList>
    </citation>
    <scope>NUCLEOTIDE SEQUENCE [LARGE SCALE GENOMIC DNA]</scope>
    <source>
        <strain evidence="4 5">JCM 19841</strain>
    </source>
</reference>
<comment type="similarity">
    <text evidence="1">Belongs to the UDP-glycosyltransferase family.</text>
</comment>
<dbReference type="SUPFAM" id="SSF53756">
    <property type="entry name" value="UDP-Glycosyltransferase/glycogen phosphorylase"/>
    <property type="match status" value="1"/>
</dbReference>
<dbReference type="InterPro" id="IPR004276">
    <property type="entry name" value="GlycoTrans_28_N"/>
</dbReference>
<dbReference type="InterPro" id="IPR050426">
    <property type="entry name" value="Glycosyltransferase_28"/>
</dbReference>
<dbReference type="InterPro" id="IPR006326">
    <property type="entry name" value="UDPGT_MGT-like"/>
</dbReference>
<accession>A0ABX7E7L6</accession>
<feature type="domain" description="Glycosyltransferase family 28 N-terminal" evidence="3">
    <location>
        <begin position="7"/>
        <end position="86"/>
    </location>
</feature>
<dbReference type="InterPro" id="IPR002213">
    <property type="entry name" value="UDP_glucos_trans"/>
</dbReference>
<dbReference type="RefSeq" id="WP_202780698.1">
    <property type="nucleotide sequence ID" value="NZ_CP065425.1"/>
</dbReference>
<name>A0ABX7E7L6_9BACI</name>
<evidence type="ECO:0000256" key="2">
    <source>
        <dbReference type="ARBA" id="ARBA00022679"/>
    </source>
</evidence>
<evidence type="ECO:0000313" key="5">
    <source>
        <dbReference type="Proteomes" id="UP000595691"/>
    </source>
</evidence>
<proteinExistence type="inferred from homology"/>
<dbReference type="EMBL" id="CP065425">
    <property type="protein sequence ID" value="QQZ11432.1"/>
    <property type="molecule type" value="Genomic_DNA"/>
</dbReference>
<evidence type="ECO:0000313" key="4">
    <source>
        <dbReference type="EMBL" id="QQZ11432.1"/>
    </source>
</evidence>
<keyword evidence="5" id="KW-1185">Reference proteome</keyword>
<sequence length="398" mass="44689">MARALFINAGSEGHINPTIGVVKELISRGEEVVYFTIEDFRERIEKTGATVRTIDGQKFIKAFISGGRNNLLERINGLLHTADIVIPSVLEQIEGENFDYLIHDSMFGCGRILAQILKLPAINSCTTFAQTKERFDNMFEQLSENIPAETIDEFQRLTGMVKEKYGVEIHSPYEVLCNPASLTLVYTIREFQPSGEDFDQTYKFVGPSISSRLNEETFDFTAIKGKNPIYISLGTVVNQAIDFYKLCFRAFENTEHTVVMSIGNKVQLTDLGEIPNNFIVKNYVPQTEVLKHTKLFITHGGMNSVHEGLYYGVPLIVLPQSADQPIIAEQVAKMGAGIKLQMQELTANQLCHAVNHVLNQPTFHKNVANVRDSFQASDGYHQAVDAIFKFKSQNEILK</sequence>
<protein>
    <submittedName>
        <fullName evidence="4">Glycosyltransferase</fullName>
    </submittedName>
</protein>
<dbReference type="Proteomes" id="UP000595691">
    <property type="component" value="Chromosome"/>
</dbReference>
<gene>
    <name evidence="4" type="ORF">I5776_05495</name>
</gene>
<dbReference type="Gene3D" id="3.40.50.2000">
    <property type="entry name" value="Glycogen Phosphorylase B"/>
    <property type="match status" value="2"/>
</dbReference>
<dbReference type="PANTHER" id="PTHR48050:SF13">
    <property type="entry name" value="STEROL 3-BETA-GLUCOSYLTRANSFERASE UGT80A2"/>
    <property type="match status" value="1"/>
</dbReference>
<organism evidence="4 5">
    <name type="scientific">Heyndrickxia vini</name>
    <dbReference type="NCBI Taxonomy" id="1476025"/>
    <lineage>
        <taxon>Bacteria</taxon>
        <taxon>Bacillati</taxon>
        <taxon>Bacillota</taxon>
        <taxon>Bacilli</taxon>
        <taxon>Bacillales</taxon>
        <taxon>Bacillaceae</taxon>
        <taxon>Heyndrickxia</taxon>
    </lineage>
</organism>
<dbReference type="CDD" id="cd03784">
    <property type="entry name" value="GT1_Gtf-like"/>
    <property type="match status" value="1"/>
</dbReference>
<evidence type="ECO:0000256" key="1">
    <source>
        <dbReference type="ARBA" id="ARBA00009995"/>
    </source>
</evidence>
<evidence type="ECO:0000259" key="3">
    <source>
        <dbReference type="Pfam" id="PF03033"/>
    </source>
</evidence>
<keyword evidence="2" id="KW-0808">Transferase</keyword>
<dbReference type="Pfam" id="PF03033">
    <property type="entry name" value="Glyco_transf_28"/>
    <property type="match status" value="1"/>
</dbReference>
<dbReference type="NCBIfam" id="TIGR01426">
    <property type="entry name" value="MGT"/>
    <property type="match status" value="1"/>
</dbReference>